<feature type="domain" description="NAD-dependent epimerase/dehydratase" evidence="13">
    <location>
        <begin position="3"/>
        <end position="232"/>
    </location>
</feature>
<evidence type="ECO:0000256" key="9">
    <source>
        <dbReference type="ARBA" id="ARBA00023136"/>
    </source>
</evidence>
<dbReference type="Gene3D" id="3.40.50.720">
    <property type="entry name" value="NAD(P)-binding Rossmann-like Domain"/>
    <property type="match status" value="1"/>
</dbReference>
<dbReference type="GO" id="GO:0048040">
    <property type="term" value="F:UDP-glucuronate decarboxylase activity"/>
    <property type="evidence" value="ECO:0007669"/>
    <property type="project" value="TreeGrafter"/>
</dbReference>
<dbReference type="Pfam" id="PF01370">
    <property type="entry name" value="Epimerase"/>
    <property type="match status" value="1"/>
</dbReference>
<reference evidence="14" key="1">
    <citation type="submission" date="2021-08" db="EMBL/GenBank/DDBJ databases">
        <title>Complete genome sequence of Moraxella sp strain PS-22.</title>
        <authorList>
            <person name="Das S.K."/>
        </authorList>
    </citation>
    <scope>NUCLEOTIDE SEQUENCE</scope>
    <source>
        <strain evidence="14">PS-22</strain>
    </source>
</reference>
<dbReference type="GO" id="GO:0070403">
    <property type="term" value="F:NAD+ binding"/>
    <property type="evidence" value="ECO:0007669"/>
    <property type="project" value="InterPro"/>
</dbReference>
<dbReference type="InterPro" id="IPR044516">
    <property type="entry name" value="UXS-like"/>
</dbReference>
<keyword evidence="10" id="KW-0325">Glycoprotein</keyword>
<evidence type="ECO:0000256" key="4">
    <source>
        <dbReference type="ARBA" id="ARBA00022793"/>
    </source>
</evidence>
<protein>
    <submittedName>
        <fullName evidence="14">GDP-mannose 4,6-dehydratase</fullName>
        <ecNumber evidence="14">4.2.1.47</ecNumber>
    </submittedName>
</protein>
<dbReference type="EMBL" id="JACSYB010000002">
    <property type="protein sequence ID" value="MCG8148609.1"/>
    <property type="molecule type" value="Genomic_DNA"/>
</dbReference>
<dbReference type="FunFam" id="3.40.50.720:FF:000065">
    <property type="entry name" value="UDP-glucuronic acid decarboxylase 1"/>
    <property type="match status" value="1"/>
</dbReference>
<evidence type="ECO:0000256" key="3">
    <source>
        <dbReference type="ARBA" id="ARBA00022692"/>
    </source>
</evidence>
<dbReference type="EC" id="4.2.1.47" evidence="14"/>
<dbReference type="RefSeq" id="WP_065253540.1">
    <property type="nucleotide sequence ID" value="NZ_JACSYB010000002.1"/>
</dbReference>
<evidence type="ECO:0000256" key="7">
    <source>
        <dbReference type="ARBA" id="ARBA00023027"/>
    </source>
</evidence>
<keyword evidence="11 14" id="KW-0456">Lyase</keyword>
<evidence type="ECO:0000256" key="5">
    <source>
        <dbReference type="ARBA" id="ARBA00022968"/>
    </source>
</evidence>
<evidence type="ECO:0000256" key="12">
    <source>
        <dbReference type="ARBA" id="ARBA00037859"/>
    </source>
</evidence>
<comment type="caution">
    <text evidence="14">The sequence shown here is derived from an EMBL/GenBank/DDBJ whole genome shotgun (WGS) entry which is preliminary data.</text>
</comment>
<evidence type="ECO:0000256" key="11">
    <source>
        <dbReference type="ARBA" id="ARBA00023239"/>
    </source>
</evidence>
<dbReference type="Proteomes" id="UP001139238">
    <property type="component" value="Unassembled WGS sequence"/>
</dbReference>
<evidence type="ECO:0000256" key="2">
    <source>
        <dbReference type="ARBA" id="ARBA00004323"/>
    </source>
</evidence>
<keyword evidence="6" id="KW-1133">Transmembrane helix</keyword>
<dbReference type="InterPro" id="IPR036291">
    <property type="entry name" value="NAD(P)-bd_dom_sf"/>
</dbReference>
<keyword evidence="3" id="KW-0812">Transmembrane</keyword>
<accession>A0A9X2A686</accession>
<evidence type="ECO:0000313" key="14">
    <source>
        <dbReference type="EMBL" id="MCG8148609.1"/>
    </source>
</evidence>
<keyword evidence="15" id="KW-1185">Reference proteome</keyword>
<keyword evidence="9" id="KW-0472">Membrane</keyword>
<evidence type="ECO:0000256" key="6">
    <source>
        <dbReference type="ARBA" id="ARBA00022989"/>
    </source>
</evidence>
<dbReference type="GO" id="GO:0005737">
    <property type="term" value="C:cytoplasm"/>
    <property type="evidence" value="ECO:0007669"/>
    <property type="project" value="TreeGrafter"/>
</dbReference>
<gene>
    <name evidence="14" type="ORF">H9W84_10815</name>
</gene>
<name>A0A9X2A686_9GAMM</name>
<dbReference type="PANTHER" id="PTHR43078:SF6">
    <property type="entry name" value="UDP-GLUCURONIC ACID DECARBOXYLASE 1"/>
    <property type="match status" value="1"/>
</dbReference>
<dbReference type="SUPFAM" id="SSF51735">
    <property type="entry name" value="NAD(P)-binding Rossmann-fold domains"/>
    <property type="match status" value="1"/>
</dbReference>
<proteinExistence type="predicted"/>
<dbReference type="InterPro" id="IPR001509">
    <property type="entry name" value="Epimerase_deHydtase"/>
</dbReference>
<evidence type="ECO:0000256" key="10">
    <source>
        <dbReference type="ARBA" id="ARBA00023180"/>
    </source>
</evidence>
<evidence type="ECO:0000256" key="8">
    <source>
        <dbReference type="ARBA" id="ARBA00023034"/>
    </source>
</evidence>
<sequence length="317" mass="35885">MNILIAGGAGFIGKNLCKTLLEKNHKVICVDCFLTSRIEDLHELIIHPNFTLVEHNIIEPLKLDTYQINQIYHLACPASPLHYQQDDIYTLDTNYLGTKNLLELATAYDAKFLLASTSEVYGEPKVNPQPEAYYGNVSTCGPRACYDEGKRISETLTFAYAKKYNLQVSIARIFNTYGPGMQIDDGRVICEFITKLLKNEAITIFGNGDQTRSFCYIDDLVKGLILLMNSNYSKPLNLGKDDEISISNIAHVVQDILGKKLNIHYVEARENDPLQRKPDLTLAQKQLNWVAETSLLDGLHSTINYFEDRMKLKNVKK</sequence>
<dbReference type="AlphaFoldDB" id="A0A9X2A686"/>
<keyword evidence="5" id="KW-0735">Signal-anchor</keyword>
<evidence type="ECO:0000256" key="1">
    <source>
        <dbReference type="ARBA" id="ARBA00001911"/>
    </source>
</evidence>
<dbReference type="GO" id="GO:0042732">
    <property type="term" value="P:D-xylose metabolic process"/>
    <property type="evidence" value="ECO:0007669"/>
    <property type="project" value="InterPro"/>
</dbReference>
<dbReference type="PANTHER" id="PTHR43078">
    <property type="entry name" value="UDP-GLUCURONIC ACID DECARBOXYLASE-RELATED"/>
    <property type="match status" value="1"/>
</dbReference>
<evidence type="ECO:0000259" key="13">
    <source>
        <dbReference type="Pfam" id="PF01370"/>
    </source>
</evidence>
<evidence type="ECO:0000313" key="15">
    <source>
        <dbReference type="Proteomes" id="UP001139238"/>
    </source>
</evidence>
<comment type="cofactor">
    <cofactor evidence="1">
        <name>NAD(+)</name>
        <dbReference type="ChEBI" id="CHEBI:57540"/>
    </cofactor>
</comment>
<dbReference type="GO" id="GO:0008446">
    <property type="term" value="F:GDP-mannose 4,6-dehydratase activity"/>
    <property type="evidence" value="ECO:0007669"/>
    <property type="project" value="UniProtKB-EC"/>
</dbReference>
<organism evidence="14 15">
    <name type="scientific">Moraxella tetraodonis</name>
    <dbReference type="NCBI Taxonomy" id="2767221"/>
    <lineage>
        <taxon>Bacteria</taxon>
        <taxon>Pseudomonadati</taxon>
        <taxon>Pseudomonadota</taxon>
        <taxon>Gammaproteobacteria</taxon>
        <taxon>Moraxellales</taxon>
        <taxon>Moraxellaceae</taxon>
        <taxon>Moraxella</taxon>
    </lineage>
</organism>
<keyword evidence="8" id="KW-0333">Golgi apparatus</keyword>
<keyword evidence="7" id="KW-0520">NAD</keyword>
<keyword evidence="4" id="KW-0210">Decarboxylase</keyword>
<comment type="subcellular location">
    <subcellularLocation>
        <location evidence="2">Golgi apparatus membrane</location>
        <topology evidence="2">Single-pass type II membrane protein</topology>
    </subcellularLocation>
    <subcellularLocation>
        <location evidence="12">Golgi apparatus</location>
        <location evidence="12">Golgi stack membrane</location>
    </subcellularLocation>
</comment>